<comment type="subcellular location">
    <subcellularLocation>
        <location evidence="1">Cell outer membrane</location>
    </subcellularLocation>
</comment>
<sequence length="494" mass="55628">MKKIIFYTFISILGISLVSCELEEEVFSNITSENFYRTSGDAETALIAAYDPIATMYNAAVHSVDFCTDQIYPRPVVARDTYTLFSYDPNYSAQKSFSREFESPVQLWRSCYSGIERANWVLFKVPAIAMDEARKTSILGEALFLRAFYHWMLTKTFGEVVVKINPSQSESDAYLEKSSVNEVYAQIYMDLNAAIQALPAYSQQVPQFGRPSKEAAMALFAKAALYNEDFTKALQMAESVINSGSYRLLDNIEDVFDVTKETMARAENIWSFESIRAVPGRSSQVHSLFGPPNSQGIEYGNSSFGSAFAYQKFYDSFDPNDDRRKLLATSFINRAGVVVPQASITPITTEGVLVRKFRDPNSIGGAYETNLTIIRLADVYLIAAEAEAKATGPTSKAYEYINIVRRRSKLNNLPSGLTAQQFVDAVIQERSWELFAEADRWFDLTRTGKFLTLVPLATNNVFPTRTPMAKHRYFPIPLDEIQANPKLVQNPAWE</sequence>
<gene>
    <name evidence="8" type="ORF">CLV48_10982</name>
</gene>
<evidence type="ECO:0000313" key="9">
    <source>
        <dbReference type="Proteomes" id="UP000240708"/>
    </source>
</evidence>
<evidence type="ECO:0000256" key="1">
    <source>
        <dbReference type="ARBA" id="ARBA00004442"/>
    </source>
</evidence>
<dbReference type="GO" id="GO:0009279">
    <property type="term" value="C:cell outer membrane"/>
    <property type="evidence" value="ECO:0007669"/>
    <property type="project" value="UniProtKB-SubCell"/>
</dbReference>
<dbReference type="CDD" id="cd08977">
    <property type="entry name" value="SusD"/>
    <property type="match status" value="1"/>
</dbReference>
<evidence type="ECO:0000256" key="2">
    <source>
        <dbReference type="ARBA" id="ARBA00006275"/>
    </source>
</evidence>
<dbReference type="SUPFAM" id="SSF48452">
    <property type="entry name" value="TPR-like"/>
    <property type="match status" value="1"/>
</dbReference>
<evidence type="ECO:0000256" key="3">
    <source>
        <dbReference type="ARBA" id="ARBA00022729"/>
    </source>
</evidence>
<keyword evidence="5" id="KW-0998">Cell outer membrane</keyword>
<keyword evidence="9" id="KW-1185">Reference proteome</keyword>
<accession>A0A2P8DZG0</accession>
<feature type="domain" description="SusD-like N-terminal" evidence="7">
    <location>
        <begin position="99"/>
        <end position="223"/>
    </location>
</feature>
<dbReference type="Proteomes" id="UP000240708">
    <property type="component" value="Unassembled WGS sequence"/>
</dbReference>
<name>A0A2P8DZG0_9BACT</name>
<feature type="domain" description="RagB/SusD" evidence="6">
    <location>
        <begin position="341"/>
        <end position="493"/>
    </location>
</feature>
<keyword evidence="3" id="KW-0732">Signal</keyword>
<dbReference type="Pfam" id="PF07980">
    <property type="entry name" value="SusD_RagB"/>
    <property type="match status" value="1"/>
</dbReference>
<comment type="caution">
    <text evidence="8">The sequence shown here is derived from an EMBL/GenBank/DDBJ whole genome shotgun (WGS) entry which is preliminary data.</text>
</comment>
<evidence type="ECO:0000256" key="4">
    <source>
        <dbReference type="ARBA" id="ARBA00023136"/>
    </source>
</evidence>
<keyword evidence="4" id="KW-0472">Membrane</keyword>
<evidence type="ECO:0000259" key="6">
    <source>
        <dbReference type="Pfam" id="PF07980"/>
    </source>
</evidence>
<dbReference type="Gene3D" id="1.25.40.390">
    <property type="match status" value="1"/>
</dbReference>
<dbReference type="InterPro" id="IPR033985">
    <property type="entry name" value="SusD-like_N"/>
</dbReference>
<protein>
    <submittedName>
        <fullName evidence="8">Putative outer membrane starch-binding protein</fullName>
    </submittedName>
</protein>
<comment type="similarity">
    <text evidence="2">Belongs to the SusD family.</text>
</comment>
<evidence type="ECO:0000256" key="5">
    <source>
        <dbReference type="ARBA" id="ARBA00023237"/>
    </source>
</evidence>
<dbReference type="Pfam" id="PF14322">
    <property type="entry name" value="SusD-like_3"/>
    <property type="match status" value="1"/>
</dbReference>
<dbReference type="InterPro" id="IPR011990">
    <property type="entry name" value="TPR-like_helical_dom_sf"/>
</dbReference>
<dbReference type="AlphaFoldDB" id="A0A2P8DZG0"/>
<dbReference type="InterPro" id="IPR012944">
    <property type="entry name" value="SusD_RagB_dom"/>
</dbReference>
<dbReference type="EMBL" id="PYGF01000009">
    <property type="protein sequence ID" value="PSL02613.1"/>
    <property type="molecule type" value="Genomic_DNA"/>
</dbReference>
<dbReference type="OrthoDB" id="691907at2"/>
<reference evidence="8 9" key="1">
    <citation type="submission" date="2018-03" db="EMBL/GenBank/DDBJ databases">
        <title>Genomic Encyclopedia of Archaeal and Bacterial Type Strains, Phase II (KMG-II): from individual species to whole genera.</title>
        <authorList>
            <person name="Goeker M."/>
        </authorList>
    </citation>
    <scope>NUCLEOTIDE SEQUENCE [LARGE SCALE GENOMIC DNA]</scope>
    <source>
        <strain evidence="8 9">DSM 28057</strain>
    </source>
</reference>
<dbReference type="PROSITE" id="PS51257">
    <property type="entry name" value="PROKAR_LIPOPROTEIN"/>
    <property type="match status" value="1"/>
</dbReference>
<proteinExistence type="inferred from homology"/>
<organism evidence="8 9">
    <name type="scientific">Cecembia rubra</name>
    <dbReference type="NCBI Taxonomy" id="1485585"/>
    <lineage>
        <taxon>Bacteria</taxon>
        <taxon>Pseudomonadati</taxon>
        <taxon>Bacteroidota</taxon>
        <taxon>Cytophagia</taxon>
        <taxon>Cytophagales</taxon>
        <taxon>Cyclobacteriaceae</taxon>
        <taxon>Cecembia</taxon>
    </lineage>
</organism>
<evidence type="ECO:0000313" key="8">
    <source>
        <dbReference type="EMBL" id="PSL02613.1"/>
    </source>
</evidence>
<dbReference type="RefSeq" id="WP_106568169.1">
    <property type="nucleotide sequence ID" value="NZ_PYGF01000009.1"/>
</dbReference>
<evidence type="ECO:0000259" key="7">
    <source>
        <dbReference type="Pfam" id="PF14322"/>
    </source>
</evidence>